<reference evidence="3 4" key="1">
    <citation type="submission" date="2016-10" db="EMBL/GenBank/DDBJ databases">
        <authorList>
            <person name="de Groot N.N."/>
        </authorList>
    </citation>
    <scope>NUCLEOTIDE SEQUENCE [LARGE SCALE GENOMIC DNA]</scope>
    <source>
        <strain evidence="3 4">DSM 23042</strain>
    </source>
</reference>
<dbReference type="InterPro" id="IPR004046">
    <property type="entry name" value="GST_C"/>
</dbReference>
<dbReference type="SUPFAM" id="SSF52833">
    <property type="entry name" value="Thioredoxin-like"/>
    <property type="match status" value="1"/>
</dbReference>
<protein>
    <submittedName>
        <fullName evidence="3">Glutathione S-transferase</fullName>
    </submittedName>
</protein>
<dbReference type="PANTHER" id="PTHR44051:SF21">
    <property type="entry name" value="GLUTATHIONE S-TRANSFERASE FAMILY PROTEIN"/>
    <property type="match status" value="1"/>
</dbReference>
<keyword evidence="4" id="KW-1185">Reference proteome</keyword>
<evidence type="ECO:0000259" key="2">
    <source>
        <dbReference type="PROSITE" id="PS50405"/>
    </source>
</evidence>
<dbReference type="InterPro" id="IPR036282">
    <property type="entry name" value="Glutathione-S-Trfase_C_sf"/>
</dbReference>
<evidence type="ECO:0000259" key="1">
    <source>
        <dbReference type="PROSITE" id="PS50404"/>
    </source>
</evidence>
<dbReference type="SFLD" id="SFLDG01150">
    <property type="entry name" value="Main.1:_Beta-like"/>
    <property type="match status" value="1"/>
</dbReference>
<feature type="domain" description="GST C-terminal" evidence="2">
    <location>
        <begin position="85"/>
        <end position="219"/>
    </location>
</feature>
<dbReference type="Pfam" id="PF13409">
    <property type="entry name" value="GST_N_2"/>
    <property type="match status" value="1"/>
</dbReference>
<dbReference type="InterPro" id="IPR010987">
    <property type="entry name" value="Glutathione-S-Trfase_C-like"/>
</dbReference>
<dbReference type="InterPro" id="IPR040079">
    <property type="entry name" value="Glutathione_S-Trfase"/>
</dbReference>
<dbReference type="OrthoDB" id="5740960at2"/>
<dbReference type="SFLD" id="SFLDG00358">
    <property type="entry name" value="Main_(cytGST)"/>
    <property type="match status" value="1"/>
</dbReference>
<dbReference type="Proteomes" id="UP000198885">
    <property type="component" value="Unassembled WGS sequence"/>
</dbReference>
<organism evidence="3 4">
    <name type="scientific">Tranquillimonas rosea</name>
    <dbReference type="NCBI Taxonomy" id="641238"/>
    <lineage>
        <taxon>Bacteria</taxon>
        <taxon>Pseudomonadati</taxon>
        <taxon>Pseudomonadota</taxon>
        <taxon>Alphaproteobacteria</taxon>
        <taxon>Rhodobacterales</taxon>
        <taxon>Roseobacteraceae</taxon>
        <taxon>Tranquillimonas</taxon>
    </lineage>
</organism>
<dbReference type="PROSITE" id="PS50405">
    <property type="entry name" value="GST_CTER"/>
    <property type="match status" value="1"/>
</dbReference>
<dbReference type="PROSITE" id="PS50404">
    <property type="entry name" value="GST_NTER"/>
    <property type="match status" value="1"/>
</dbReference>
<feature type="domain" description="GST N-terminal" evidence="1">
    <location>
        <begin position="1"/>
        <end position="79"/>
    </location>
</feature>
<keyword evidence="3" id="KW-0808">Transferase</keyword>
<dbReference type="Gene3D" id="1.20.1050.10">
    <property type="match status" value="1"/>
</dbReference>
<dbReference type="SFLD" id="SFLDS00019">
    <property type="entry name" value="Glutathione_Transferase_(cytos"/>
    <property type="match status" value="1"/>
</dbReference>
<dbReference type="STRING" id="641238.SAMN04490244_101459"/>
<dbReference type="SUPFAM" id="SSF47616">
    <property type="entry name" value="GST C-terminal domain-like"/>
    <property type="match status" value="1"/>
</dbReference>
<evidence type="ECO:0000313" key="3">
    <source>
        <dbReference type="EMBL" id="SER55199.1"/>
    </source>
</evidence>
<accession>A0A1H9Q5J6</accession>
<evidence type="ECO:0000313" key="4">
    <source>
        <dbReference type="Proteomes" id="UP000198885"/>
    </source>
</evidence>
<dbReference type="InterPro" id="IPR036249">
    <property type="entry name" value="Thioredoxin-like_sf"/>
</dbReference>
<dbReference type="EMBL" id="FOGU01000001">
    <property type="protein sequence ID" value="SER55199.1"/>
    <property type="molecule type" value="Genomic_DNA"/>
</dbReference>
<proteinExistence type="predicted"/>
<dbReference type="PANTHER" id="PTHR44051">
    <property type="entry name" value="GLUTATHIONE S-TRANSFERASE-RELATED"/>
    <property type="match status" value="1"/>
</dbReference>
<sequence>MIRLHHCHETRSMRVLWLLNELGVDYGLQVHPFDKTLRSADYLALNPAGRVPALEMNGDIIWESGAIIEVLCETFQDTGLGRLPGDIERADWLVWLHFAETISQHSAALTQQHVMLYEDTMRSPIVMQLEAKRVQKCFGAIEGRLSTPVENRDYLLTSGFSAVDIAVGQAVYMARHFATFEGFPQVAEWYERITDRPAFQAALPPEGADRLYAQQFYPAWEMA</sequence>
<name>A0A1H9Q5J6_9RHOB</name>
<dbReference type="CDD" id="cd03046">
    <property type="entry name" value="GST_N_GTT1_like"/>
    <property type="match status" value="1"/>
</dbReference>
<gene>
    <name evidence="3" type="ORF">SAMN04490244_101459</name>
</gene>
<dbReference type="InterPro" id="IPR004045">
    <property type="entry name" value="Glutathione_S-Trfase_N"/>
</dbReference>
<dbReference type="GO" id="GO:0016740">
    <property type="term" value="F:transferase activity"/>
    <property type="evidence" value="ECO:0007669"/>
    <property type="project" value="UniProtKB-KW"/>
</dbReference>
<dbReference type="Pfam" id="PF00043">
    <property type="entry name" value="GST_C"/>
    <property type="match status" value="1"/>
</dbReference>
<dbReference type="AlphaFoldDB" id="A0A1H9Q5J6"/>
<dbReference type="RefSeq" id="WP_092687689.1">
    <property type="nucleotide sequence ID" value="NZ_FOGU01000001.1"/>
</dbReference>
<dbReference type="Gene3D" id="3.40.30.10">
    <property type="entry name" value="Glutaredoxin"/>
    <property type="match status" value="1"/>
</dbReference>